<dbReference type="Pfam" id="PF06827">
    <property type="entry name" value="zf-FPG_IleRS"/>
    <property type="match status" value="1"/>
</dbReference>
<feature type="domain" description="FPG-type" evidence="21">
    <location>
        <begin position="247"/>
        <end position="281"/>
    </location>
</feature>
<dbReference type="SUPFAM" id="SSF57716">
    <property type="entry name" value="Glucocorticoid receptor-like (DNA-binding domain)"/>
    <property type="match status" value="1"/>
</dbReference>
<proteinExistence type="inferred from homology"/>
<dbReference type="Pfam" id="PF01149">
    <property type="entry name" value="Fapy_DNA_glyco"/>
    <property type="match status" value="1"/>
</dbReference>
<dbReference type="GO" id="GO:0008270">
    <property type="term" value="F:zinc ion binding"/>
    <property type="evidence" value="ECO:0007669"/>
    <property type="project" value="UniProtKB-KW"/>
</dbReference>
<dbReference type="GO" id="GO:0034039">
    <property type="term" value="F:8-oxo-7,8-dihydroguanine DNA N-glycosylase activity"/>
    <property type="evidence" value="ECO:0007669"/>
    <property type="project" value="TreeGrafter"/>
</dbReference>
<dbReference type="AlphaFoldDB" id="A0A532UUF8"/>
<keyword evidence="9" id="KW-0227">DNA damage</keyword>
<dbReference type="SMART" id="SM01232">
    <property type="entry name" value="H2TH"/>
    <property type="match status" value="1"/>
</dbReference>
<dbReference type="PANTHER" id="PTHR22993">
    <property type="entry name" value="FORMAMIDOPYRIMIDINE-DNA GLYCOSYLASE"/>
    <property type="match status" value="1"/>
</dbReference>
<evidence type="ECO:0000256" key="19">
    <source>
        <dbReference type="ARBA" id="ARBA00044632"/>
    </source>
</evidence>
<comment type="similarity">
    <text evidence="3">Belongs to the FPG family.</text>
</comment>
<evidence type="ECO:0000256" key="5">
    <source>
        <dbReference type="ARBA" id="ARBA00012024"/>
    </source>
</evidence>
<sequence>MVPELPEVETIVCELRAQCLGRSITSAELLRGDMLKRTADTFDSFAAFFMGRFFQGIDRTGKFITFHLDNGNKLIAHLGMTGKFISAKNGDPDPAHLCSRYRFADGGWLGHVDIRRFGRLELYRSDEEIESLKGLGIDPLSSQFEADSLLKFVHSPGGNKRRTRAVHTLLMDQSLIAGIGNIYASEALYLAGIRPSRHGGKLTKRDRERLAEAVVQVLRASIRACGTTISDYRRVDDKPGSFKEMLAVYGRPGEPCQACGSEIKKVKIGGRSAFYCGKCQR</sequence>
<dbReference type="NCBIfam" id="NF002211">
    <property type="entry name" value="PRK01103.1"/>
    <property type="match status" value="1"/>
</dbReference>
<reference evidence="23 24" key="1">
    <citation type="submission" date="2017-06" db="EMBL/GenBank/DDBJ databases">
        <title>Novel microbial phyla capable of carbon fixation and sulfur reduction in deep-sea sediments.</title>
        <authorList>
            <person name="Huang J."/>
            <person name="Baker B."/>
            <person name="Wang Y."/>
        </authorList>
    </citation>
    <scope>NUCLEOTIDE SEQUENCE [LARGE SCALE GENOMIC DNA]</scope>
    <source>
        <strain evidence="23">B3_LCP</strain>
    </source>
</reference>
<dbReference type="InterPro" id="IPR035937">
    <property type="entry name" value="FPG_N"/>
</dbReference>
<keyword evidence="15" id="KW-0456">Lyase</keyword>
<dbReference type="Gene3D" id="1.10.8.50">
    <property type="match status" value="1"/>
</dbReference>
<dbReference type="InterPro" id="IPR010663">
    <property type="entry name" value="Znf_FPG/IleRS"/>
</dbReference>
<comment type="cofactor">
    <cofactor evidence="2">
        <name>Zn(2+)</name>
        <dbReference type="ChEBI" id="CHEBI:29105"/>
    </cofactor>
</comment>
<comment type="caution">
    <text evidence="23">The sequence shown here is derived from an EMBL/GenBank/DDBJ whole genome shotgun (WGS) entry which is preliminary data.</text>
</comment>
<dbReference type="InterPro" id="IPR020629">
    <property type="entry name" value="FPG_Glyclase"/>
</dbReference>
<evidence type="ECO:0000256" key="17">
    <source>
        <dbReference type="ARBA" id="ARBA00023295"/>
    </source>
</evidence>
<dbReference type="FunFam" id="1.10.8.50:FF:000003">
    <property type="entry name" value="Formamidopyrimidine-DNA glycosylase"/>
    <property type="match status" value="1"/>
</dbReference>
<dbReference type="PANTHER" id="PTHR22993:SF9">
    <property type="entry name" value="FORMAMIDOPYRIMIDINE-DNA GLYCOSYLASE"/>
    <property type="match status" value="1"/>
</dbReference>
<keyword evidence="8" id="KW-0479">Metal-binding</keyword>
<keyword evidence="12" id="KW-0862">Zinc</keyword>
<keyword evidence="13" id="KW-0238">DNA-binding</keyword>
<evidence type="ECO:0000259" key="21">
    <source>
        <dbReference type="PROSITE" id="PS51066"/>
    </source>
</evidence>
<evidence type="ECO:0000256" key="10">
    <source>
        <dbReference type="ARBA" id="ARBA00022771"/>
    </source>
</evidence>
<dbReference type="InterPro" id="IPR000214">
    <property type="entry name" value="Znf_DNA_glyclase/AP_lyase"/>
</dbReference>
<dbReference type="GO" id="GO:0006284">
    <property type="term" value="P:base-excision repair"/>
    <property type="evidence" value="ECO:0007669"/>
    <property type="project" value="InterPro"/>
</dbReference>
<dbReference type="InterPro" id="IPR010979">
    <property type="entry name" value="Ribosomal_uS13-like_H2TH"/>
</dbReference>
<dbReference type="GO" id="GO:0140078">
    <property type="term" value="F:class I DNA-(apurinic or apyrimidinic site) endonuclease activity"/>
    <property type="evidence" value="ECO:0007669"/>
    <property type="project" value="UniProtKB-EC"/>
</dbReference>
<dbReference type="InterPro" id="IPR012319">
    <property type="entry name" value="FPG_cat"/>
</dbReference>
<dbReference type="CDD" id="cd08966">
    <property type="entry name" value="EcFpg-like_N"/>
    <property type="match status" value="1"/>
</dbReference>
<feature type="domain" description="Formamidopyrimidine-DNA glycosylase catalytic" evidence="22">
    <location>
        <begin position="3"/>
        <end position="118"/>
    </location>
</feature>
<evidence type="ECO:0000256" key="12">
    <source>
        <dbReference type="ARBA" id="ARBA00022833"/>
    </source>
</evidence>
<evidence type="ECO:0000256" key="15">
    <source>
        <dbReference type="ARBA" id="ARBA00023239"/>
    </source>
</evidence>
<evidence type="ECO:0000313" key="23">
    <source>
        <dbReference type="EMBL" id="TKJ38407.1"/>
    </source>
</evidence>
<name>A0A532UUF8_UNCL8</name>
<dbReference type="SUPFAM" id="SSF46946">
    <property type="entry name" value="S13-like H2TH domain"/>
    <property type="match status" value="1"/>
</dbReference>
<dbReference type="Pfam" id="PF06831">
    <property type="entry name" value="H2TH"/>
    <property type="match status" value="1"/>
</dbReference>
<evidence type="ECO:0000256" key="8">
    <source>
        <dbReference type="ARBA" id="ARBA00022723"/>
    </source>
</evidence>
<evidence type="ECO:0000256" key="2">
    <source>
        <dbReference type="ARBA" id="ARBA00001947"/>
    </source>
</evidence>
<evidence type="ECO:0000256" key="13">
    <source>
        <dbReference type="ARBA" id="ARBA00023125"/>
    </source>
</evidence>
<evidence type="ECO:0000256" key="11">
    <source>
        <dbReference type="ARBA" id="ARBA00022801"/>
    </source>
</evidence>
<evidence type="ECO:0000256" key="3">
    <source>
        <dbReference type="ARBA" id="ARBA00009409"/>
    </source>
</evidence>
<dbReference type="NCBIfam" id="TIGR00577">
    <property type="entry name" value="fpg"/>
    <property type="match status" value="1"/>
</dbReference>
<gene>
    <name evidence="23" type="ORF">CEE37_12875</name>
</gene>
<evidence type="ECO:0000256" key="1">
    <source>
        <dbReference type="ARBA" id="ARBA00001668"/>
    </source>
</evidence>
<protein>
    <recommendedName>
        <fullName evidence="7">Formamidopyrimidine-DNA glycosylase</fullName>
        <ecNumber evidence="5">3.2.2.23</ecNumber>
        <ecNumber evidence="6">4.2.99.18</ecNumber>
    </recommendedName>
    <alternativeName>
        <fullName evidence="18">DNA-(apurinic or apyrimidinic site) lyase MutM</fullName>
    </alternativeName>
</protein>
<dbReference type="InterPro" id="IPR015887">
    <property type="entry name" value="DNA_glyclase_Znf_dom_DNA_BS"/>
</dbReference>
<dbReference type="EC" id="3.2.2.23" evidence="5"/>
<comment type="catalytic activity">
    <reaction evidence="1">
        <text>Hydrolysis of DNA containing ring-opened 7-methylguanine residues, releasing 2,6-diamino-4-hydroxy-5-(N-methyl)formamidopyrimidine.</text>
        <dbReference type="EC" id="3.2.2.23"/>
    </reaction>
</comment>
<dbReference type="PROSITE" id="PS01242">
    <property type="entry name" value="ZF_FPG_1"/>
    <property type="match status" value="1"/>
</dbReference>
<organism evidence="23 24">
    <name type="scientific">candidate division LCP-89 bacterium B3_LCP</name>
    <dbReference type="NCBI Taxonomy" id="2012998"/>
    <lineage>
        <taxon>Bacteria</taxon>
        <taxon>Pseudomonadati</taxon>
        <taxon>Bacteria division LCP-89</taxon>
    </lineage>
</organism>
<dbReference type="SUPFAM" id="SSF81624">
    <property type="entry name" value="N-terminal domain of MutM-like DNA repair proteins"/>
    <property type="match status" value="1"/>
</dbReference>
<evidence type="ECO:0000256" key="7">
    <source>
        <dbReference type="ARBA" id="ARBA00016240"/>
    </source>
</evidence>
<dbReference type="InterPro" id="IPR015886">
    <property type="entry name" value="H2TH_FPG"/>
</dbReference>
<dbReference type="EC" id="4.2.99.18" evidence="6"/>
<evidence type="ECO:0000259" key="22">
    <source>
        <dbReference type="PROSITE" id="PS51068"/>
    </source>
</evidence>
<evidence type="ECO:0000256" key="18">
    <source>
        <dbReference type="ARBA" id="ARBA00030638"/>
    </source>
</evidence>
<dbReference type="Gene3D" id="3.20.190.10">
    <property type="entry name" value="MutM-like, N-terminal"/>
    <property type="match status" value="1"/>
</dbReference>
<evidence type="ECO:0000256" key="20">
    <source>
        <dbReference type="PROSITE-ProRule" id="PRU00391"/>
    </source>
</evidence>
<dbReference type="Proteomes" id="UP000319619">
    <property type="component" value="Unassembled WGS sequence"/>
</dbReference>
<dbReference type="PROSITE" id="PS51066">
    <property type="entry name" value="ZF_FPG_2"/>
    <property type="match status" value="1"/>
</dbReference>
<keyword evidence="10 20" id="KW-0863">Zinc-finger</keyword>
<comment type="subunit">
    <text evidence="4">Monomer.</text>
</comment>
<keyword evidence="16" id="KW-0511">Multifunctional enzyme</keyword>
<dbReference type="GO" id="GO:0003684">
    <property type="term" value="F:damaged DNA binding"/>
    <property type="evidence" value="ECO:0007669"/>
    <property type="project" value="InterPro"/>
</dbReference>
<keyword evidence="11" id="KW-0378">Hydrolase</keyword>
<accession>A0A532UUF8</accession>
<evidence type="ECO:0000256" key="14">
    <source>
        <dbReference type="ARBA" id="ARBA00023204"/>
    </source>
</evidence>
<keyword evidence="14" id="KW-0234">DNA repair</keyword>
<evidence type="ECO:0000313" key="24">
    <source>
        <dbReference type="Proteomes" id="UP000319619"/>
    </source>
</evidence>
<dbReference type="EMBL" id="NJBN01000010">
    <property type="protein sequence ID" value="TKJ38407.1"/>
    <property type="molecule type" value="Genomic_DNA"/>
</dbReference>
<keyword evidence="17" id="KW-0326">Glycosidase</keyword>
<evidence type="ECO:0000256" key="6">
    <source>
        <dbReference type="ARBA" id="ARBA00012720"/>
    </source>
</evidence>
<comment type="catalytic activity">
    <reaction evidence="19">
        <text>2'-deoxyribonucleotide-(2'-deoxyribose 5'-phosphate)-2'-deoxyribonucleotide-DNA = a 3'-end 2'-deoxyribonucleotide-(2,3-dehydro-2,3-deoxyribose 5'-phosphate)-DNA + a 5'-end 5'-phospho-2'-deoxyribonucleoside-DNA + H(+)</text>
        <dbReference type="Rhea" id="RHEA:66592"/>
        <dbReference type="Rhea" id="RHEA-COMP:13180"/>
        <dbReference type="Rhea" id="RHEA-COMP:16897"/>
        <dbReference type="Rhea" id="RHEA-COMP:17067"/>
        <dbReference type="ChEBI" id="CHEBI:15378"/>
        <dbReference type="ChEBI" id="CHEBI:136412"/>
        <dbReference type="ChEBI" id="CHEBI:157695"/>
        <dbReference type="ChEBI" id="CHEBI:167181"/>
        <dbReference type="EC" id="4.2.99.18"/>
    </reaction>
</comment>
<dbReference type="PROSITE" id="PS51068">
    <property type="entry name" value="FPG_CAT"/>
    <property type="match status" value="1"/>
</dbReference>
<evidence type="ECO:0000256" key="16">
    <source>
        <dbReference type="ARBA" id="ARBA00023268"/>
    </source>
</evidence>
<evidence type="ECO:0000256" key="4">
    <source>
        <dbReference type="ARBA" id="ARBA00011245"/>
    </source>
</evidence>
<dbReference type="SMART" id="SM00898">
    <property type="entry name" value="Fapy_DNA_glyco"/>
    <property type="match status" value="1"/>
</dbReference>
<evidence type="ECO:0000256" key="9">
    <source>
        <dbReference type="ARBA" id="ARBA00022763"/>
    </source>
</evidence>